<keyword evidence="10" id="KW-1185">Reference proteome</keyword>
<name>A0A2U1K4I9_9BACI</name>
<dbReference type="RefSeq" id="WP_116554547.1">
    <property type="nucleotide sequence ID" value="NZ_QCZG01000015.1"/>
</dbReference>
<comment type="subunit">
    <text evidence="6">RNAP is composed of a core of 2 alpha, a beta and a beta' subunits. The core is associated with a delta subunit and one of several sigma factors.</text>
</comment>
<evidence type="ECO:0000256" key="6">
    <source>
        <dbReference type="HAMAP-Rule" id="MF_00357"/>
    </source>
</evidence>
<organism evidence="9 10">
    <name type="scientific">Pueribacillus theae</name>
    <dbReference type="NCBI Taxonomy" id="2171751"/>
    <lineage>
        <taxon>Bacteria</taxon>
        <taxon>Bacillati</taxon>
        <taxon>Bacillota</taxon>
        <taxon>Bacilli</taxon>
        <taxon>Bacillales</taxon>
        <taxon>Bacillaceae</taxon>
        <taxon>Pueribacillus</taxon>
    </lineage>
</organism>
<evidence type="ECO:0000313" key="10">
    <source>
        <dbReference type="Proteomes" id="UP000245998"/>
    </source>
</evidence>
<sequence>MSLLDNLTKEELQETPMIDIMYHYLSEERQTVDFYTLMNKIAKYKNWSETEMRDKLVQAYTDMNIDGRFVSLGDNQWGLKSWYPFEQTEEELGTTIKPKKKKKVVDDDFDDYDDLDEELLEDEELDDFKEDEEEDIELLDEVEEEKLVDDDFLDEEEEEFEFEEEEEE</sequence>
<dbReference type="NCBIfam" id="TIGR04567">
    <property type="entry name" value="RNAP_delt_lowGC"/>
    <property type="match status" value="1"/>
</dbReference>
<keyword evidence="3 6" id="KW-0808">Transferase</keyword>
<comment type="caution">
    <text evidence="9">The sequence shown here is derived from an EMBL/GenBank/DDBJ whole genome shotgun (WGS) entry which is preliminary data.</text>
</comment>
<keyword evidence="2 6" id="KW-0240">DNA-directed RNA polymerase</keyword>
<comment type="similarity">
    <text evidence="1 6">Belongs to the RpoE family.</text>
</comment>
<feature type="region of interest" description="Disordered" evidence="7">
    <location>
        <begin position="142"/>
        <end position="168"/>
    </location>
</feature>
<dbReference type="Gene3D" id="1.10.10.1250">
    <property type="entry name" value="RNA polymerase, subunit delta, N-terminal domain"/>
    <property type="match status" value="1"/>
</dbReference>
<dbReference type="HAMAP" id="MF_00357">
    <property type="entry name" value="RNApol_bact_RpoE"/>
    <property type="match status" value="1"/>
</dbReference>
<feature type="domain" description="HTH HARE-type" evidence="8">
    <location>
        <begin position="15"/>
        <end position="82"/>
    </location>
</feature>
<keyword evidence="4 6" id="KW-0548">Nucleotidyltransferase</keyword>
<dbReference type="Proteomes" id="UP000245998">
    <property type="component" value="Unassembled WGS sequence"/>
</dbReference>
<protein>
    <recommendedName>
        <fullName evidence="6">Probable DNA-directed RNA polymerase subunit delta</fullName>
    </recommendedName>
    <alternativeName>
        <fullName evidence="6">RNAP delta factor</fullName>
    </alternativeName>
</protein>
<dbReference type="InterPro" id="IPR007759">
    <property type="entry name" value="Asxl_HARE-HTH"/>
</dbReference>
<dbReference type="InterPro" id="IPR029757">
    <property type="entry name" value="RpoE"/>
</dbReference>
<dbReference type="Pfam" id="PF05066">
    <property type="entry name" value="HARE-HTH"/>
    <property type="match status" value="1"/>
</dbReference>
<evidence type="ECO:0000256" key="1">
    <source>
        <dbReference type="ARBA" id="ARBA00009828"/>
    </source>
</evidence>
<reference evidence="9 10" key="1">
    <citation type="submission" date="2018-04" db="EMBL/GenBank/DDBJ databases">
        <title>Camelliibacillus theae gen. nov., sp. nov., isolated from Pu'er tea.</title>
        <authorList>
            <person name="Niu L."/>
        </authorList>
    </citation>
    <scope>NUCLEOTIDE SEQUENCE [LARGE SCALE GENOMIC DNA]</scope>
    <source>
        <strain evidence="9 10">T8</strain>
    </source>
</reference>
<dbReference type="AlphaFoldDB" id="A0A2U1K4I9"/>
<proteinExistence type="inferred from homology"/>
<comment type="function">
    <text evidence="6">Participates in both the initiation and recycling phases of transcription. In the presence of the delta subunit, RNAP displays an increased specificity of transcription, a decreased affinity for nucleic acids, and an increased efficiency of RNA synthesis because of enhanced recycling.</text>
</comment>
<dbReference type="GO" id="GO:0006355">
    <property type="term" value="P:regulation of DNA-templated transcription"/>
    <property type="evidence" value="ECO:0007669"/>
    <property type="project" value="UniProtKB-UniRule"/>
</dbReference>
<accession>A0A2U1K4I9</accession>
<dbReference type="InterPro" id="IPR038087">
    <property type="entry name" value="RNAP_delta_N_dom_sf"/>
</dbReference>
<evidence type="ECO:0000256" key="4">
    <source>
        <dbReference type="ARBA" id="ARBA00022695"/>
    </source>
</evidence>
<keyword evidence="5 6" id="KW-0804">Transcription</keyword>
<dbReference type="GO" id="GO:0000428">
    <property type="term" value="C:DNA-directed RNA polymerase complex"/>
    <property type="evidence" value="ECO:0007669"/>
    <property type="project" value="UniProtKB-KW"/>
</dbReference>
<evidence type="ECO:0000256" key="2">
    <source>
        <dbReference type="ARBA" id="ARBA00022478"/>
    </source>
</evidence>
<gene>
    <name evidence="6 9" type="primary">rpoE</name>
    <name evidence="9" type="ORF">DCC39_08945</name>
</gene>
<dbReference type="OrthoDB" id="401223at2"/>
<evidence type="ECO:0000256" key="5">
    <source>
        <dbReference type="ARBA" id="ARBA00023163"/>
    </source>
</evidence>
<evidence type="ECO:0000256" key="3">
    <source>
        <dbReference type="ARBA" id="ARBA00022679"/>
    </source>
</evidence>
<dbReference type="GO" id="GO:0006351">
    <property type="term" value="P:DNA-templated transcription"/>
    <property type="evidence" value="ECO:0007669"/>
    <property type="project" value="InterPro"/>
</dbReference>
<evidence type="ECO:0000259" key="8">
    <source>
        <dbReference type="PROSITE" id="PS51913"/>
    </source>
</evidence>
<evidence type="ECO:0000313" key="9">
    <source>
        <dbReference type="EMBL" id="PWA11903.1"/>
    </source>
</evidence>
<dbReference type="EMBL" id="QCZG01000015">
    <property type="protein sequence ID" value="PWA11903.1"/>
    <property type="molecule type" value="Genomic_DNA"/>
</dbReference>
<dbReference type="GO" id="GO:0003899">
    <property type="term" value="F:DNA-directed RNA polymerase activity"/>
    <property type="evidence" value="ECO:0007669"/>
    <property type="project" value="UniProtKB-UniRule"/>
</dbReference>
<dbReference type="PROSITE" id="PS51913">
    <property type="entry name" value="HTH_HARE"/>
    <property type="match status" value="1"/>
</dbReference>
<evidence type="ECO:0000256" key="7">
    <source>
        <dbReference type="SAM" id="MobiDB-lite"/>
    </source>
</evidence>